<dbReference type="Proteomes" id="UP000715781">
    <property type="component" value="Unassembled WGS sequence"/>
</dbReference>
<reference evidence="1" key="1">
    <citation type="submission" date="2021-05" db="EMBL/GenBank/DDBJ databases">
        <authorList>
            <person name="Pietrasiak N."/>
            <person name="Ward R."/>
            <person name="Stajich J.E."/>
            <person name="Kurbessoian T."/>
        </authorList>
    </citation>
    <scope>NUCLEOTIDE SEQUENCE</scope>
    <source>
        <strain evidence="1">JT2-VF2</strain>
    </source>
</reference>
<reference evidence="1" key="2">
    <citation type="journal article" date="2022" name="Microbiol. Resour. Announc.">
        <title>Metagenome Sequencing to Explore Phylogenomics of Terrestrial Cyanobacteria.</title>
        <authorList>
            <person name="Ward R.D."/>
            <person name="Stajich J.E."/>
            <person name="Johansen J.R."/>
            <person name="Huntemann M."/>
            <person name="Clum A."/>
            <person name="Foster B."/>
            <person name="Foster B."/>
            <person name="Roux S."/>
            <person name="Palaniappan K."/>
            <person name="Varghese N."/>
            <person name="Mukherjee S."/>
            <person name="Reddy T.B.K."/>
            <person name="Daum C."/>
            <person name="Copeland A."/>
            <person name="Chen I.A."/>
            <person name="Ivanova N.N."/>
            <person name="Kyrpides N.C."/>
            <person name="Shapiro N."/>
            <person name="Eloe-Fadrosh E.A."/>
            <person name="Pietrasiak N."/>
        </authorList>
    </citation>
    <scope>NUCLEOTIDE SEQUENCE</scope>
    <source>
        <strain evidence="1">JT2-VF2</strain>
    </source>
</reference>
<gene>
    <name evidence="1" type="ORF">KME32_01385</name>
</gene>
<sequence length="45" mass="5019">MHPELLIVRSYKLGDRASCIIKLSPLLQSLMAIASQCQLTLVIHN</sequence>
<proteinExistence type="predicted"/>
<accession>A0A951UE40</accession>
<comment type="caution">
    <text evidence="1">The sequence shown here is derived from an EMBL/GenBank/DDBJ whole genome shotgun (WGS) entry which is preliminary data.</text>
</comment>
<protein>
    <submittedName>
        <fullName evidence="1">Uncharacterized protein</fullName>
    </submittedName>
</protein>
<dbReference type="EMBL" id="JAHHHN010000001">
    <property type="protein sequence ID" value="MBW4559803.1"/>
    <property type="molecule type" value="Genomic_DNA"/>
</dbReference>
<dbReference type="AlphaFoldDB" id="A0A951UE40"/>
<evidence type="ECO:0000313" key="1">
    <source>
        <dbReference type="EMBL" id="MBW4559803.1"/>
    </source>
</evidence>
<evidence type="ECO:0000313" key="2">
    <source>
        <dbReference type="Proteomes" id="UP000715781"/>
    </source>
</evidence>
<organism evidence="1 2">
    <name type="scientific">Mojavia pulchra JT2-VF2</name>
    <dbReference type="NCBI Taxonomy" id="287848"/>
    <lineage>
        <taxon>Bacteria</taxon>
        <taxon>Bacillati</taxon>
        <taxon>Cyanobacteriota</taxon>
        <taxon>Cyanophyceae</taxon>
        <taxon>Nostocales</taxon>
        <taxon>Nostocaceae</taxon>
    </lineage>
</organism>
<name>A0A951UE40_9NOST</name>